<dbReference type="InterPro" id="IPR036982">
    <property type="entry name" value="Deoxyhypusine_synthase_sf"/>
</dbReference>
<dbReference type="InterPro" id="IPR029035">
    <property type="entry name" value="DHS-like_NAD/FAD-binding_dom"/>
</dbReference>
<evidence type="ECO:0000256" key="8">
    <source>
        <dbReference type="ARBA" id="ARBA00023256"/>
    </source>
</evidence>
<dbReference type="AlphaFoldDB" id="A0A090MZI8"/>
<keyword evidence="10" id="KW-1185">Reference proteome</keyword>
<dbReference type="Gene3D" id="3.40.910.10">
    <property type="entry name" value="Deoxyhypusine synthase"/>
    <property type="match status" value="1"/>
</dbReference>
<evidence type="ECO:0000313" key="9">
    <source>
        <dbReference type="EMBL" id="CEF69009.1"/>
    </source>
</evidence>
<dbReference type="EC" id="2.5.1.46" evidence="5"/>
<evidence type="ECO:0000256" key="2">
    <source>
        <dbReference type="ARBA" id="ARBA00001911"/>
    </source>
</evidence>
<dbReference type="GO" id="GO:0034038">
    <property type="term" value="F:deoxyhypusine synthase activity"/>
    <property type="evidence" value="ECO:0007669"/>
    <property type="project" value="UniProtKB-EC"/>
</dbReference>
<dbReference type="SUPFAM" id="SSF52467">
    <property type="entry name" value="DHS-like NAD/FAD-binding domain"/>
    <property type="match status" value="1"/>
</dbReference>
<reference evidence="11" key="2">
    <citation type="submission" date="2020-12" db="UniProtKB">
        <authorList>
            <consortium name="WormBaseParasite"/>
        </authorList>
    </citation>
    <scope>IDENTIFICATION</scope>
</reference>
<dbReference type="PANTHER" id="PTHR11703">
    <property type="entry name" value="DEOXYHYPUSINE SYNTHASE"/>
    <property type="match status" value="1"/>
</dbReference>
<comment type="pathway">
    <text evidence="3">Protein modification; eIF5A hypusination.</text>
</comment>
<comment type="cofactor">
    <cofactor evidence="2">
        <name>NAD(+)</name>
        <dbReference type="ChEBI" id="CHEBI:57540"/>
    </cofactor>
</comment>
<evidence type="ECO:0000313" key="12">
    <source>
        <dbReference type="WormBase" id="SRAE_2000366200"/>
    </source>
</evidence>
<dbReference type="GeneID" id="36381379"/>
<protein>
    <recommendedName>
        <fullName evidence="5">deoxyhypusine synthase</fullName>
        <ecNumber evidence="5">2.5.1.46</ecNumber>
    </recommendedName>
</protein>
<evidence type="ECO:0000256" key="3">
    <source>
        <dbReference type="ARBA" id="ARBA00005041"/>
    </source>
</evidence>
<evidence type="ECO:0000313" key="11">
    <source>
        <dbReference type="WBParaSite" id="SRAE_2000366200.1"/>
    </source>
</evidence>
<name>A0A090MZI8_STRRB</name>
<dbReference type="OMA" id="HSIINAN"/>
<evidence type="ECO:0000256" key="7">
    <source>
        <dbReference type="ARBA" id="ARBA00023027"/>
    </source>
</evidence>
<organism evidence="9">
    <name type="scientific">Strongyloides ratti</name>
    <name type="common">Parasitic roundworm</name>
    <dbReference type="NCBI Taxonomy" id="34506"/>
    <lineage>
        <taxon>Eukaryota</taxon>
        <taxon>Metazoa</taxon>
        <taxon>Ecdysozoa</taxon>
        <taxon>Nematoda</taxon>
        <taxon>Chromadorea</taxon>
        <taxon>Rhabditida</taxon>
        <taxon>Tylenchina</taxon>
        <taxon>Panagrolaimomorpha</taxon>
        <taxon>Strongyloidoidea</taxon>
        <taxon>Strongyloididae</taxon>
        <taxon>Strongyloides</taxon>
    </lineage>
</organism>
<dbReference type="EMBL" id="LN609529">
    <property type="protein sequence ID" value="CEF69009.1"/>
    <property type="molecule type" value="Genomic_DNA"/>
</dbReference>
<dbReference type="NCBIfam" id="TIGR00321">
    <property type="entry name" value="dhys"/>
    <property type="match status" value="1"/>
</dbReference>
<evidence type="ECO:0000256" key="1">
    <source>
        <dbReference type="ARBA" id="ARBA00000952"/>
    </source>
</evidence>
<evidence type="ECO:0000313" key="10">
    <source>
        <dbReference type="Proteomes" id="UP000035682"/>
    </source>
</evidence>
<evidence type="ECO:0000256" key="6">
    <source>
        <dbReference type="ARBA" id="ARBA00022679"/>
    </source>
</evidence>
<comment type="similarity">
    <text evidence="4">Belongs to the deoxyhypusine synthase family.</text>
</comment>
<dbReference type="GO" id="GO:0005737">
    <property type="term" value="C:cytoplasm"/>
    <property type="evidence" value="ECO:0007669"/>
    <property type="project" value="TreeGrafter"/>
</dbReference>
<dbReference type="WBParaSite" id="SRAE_2000366200.1">
    <property type="protein sequence ID" value="SRAE_2000366200.1"/>
    <property type="gene ID" value="WBGene00263886"/>
</dbReference>
<keyword evidence="6" id="KW-0808">Transferase</keyword>
<reference evidence="9 10" key="1">
    <citation type="submission" date="2014-09" db="EMBL/GenBank/DDBJ databases">
        <authorList>
            <person name="Martin A.A."/>
        </authorList>
    </citation>
    <scope>NUCLEOTIDE SEQUENCE</scope>
    <source>
        <strain evidence="10">ED321</strain>
        <strain evidence="9">ED321 Heterogonic</strain>
    </source>
</reference>
<comment type="catalytic activity">
    <reaction evidence="1">
        <text>[eIF5A protein]-L-lysine + spermidine = [eIF5A protein]-deoxyhypusine + propane-1,3-diamine</text>
        <dbReference type="Rhea" id="RHEA:33299"/>
        <dbReference type="Rhea" id="RHEA-COMP:10143"/>
        <dbReference type="Rhea" id="RHEA-COMP:10144"/>
        <dbReference type="ChEBI" id="CHEBI:29969"/>
        <dbReference type="ChEBI" id="CHEBI:57484"/>
        <dbReference type="ChEBI" id="CHEBI:57834"/>
        <dbReference type="ChEBI" id="CHEBI:82657"/>
        <dbReference type="EC" id="2.5.1.46"/>
    </reaction>
</comment>
<dbReference type="Proteomes" id="UP000035682">
    <property type="component" value="Unplaced"/>
</dbReference>
<gene>
    <name evidence="9 11 12" type="ORF">SRAE_2000366200</name>
</gene>
<proteinExistence type="inferred from homology"/>
<dbReference type="InterPro" id="IPR002773">
    <property type="entry name" value="Deoxyhypusine_synthase"/>
</dbReference>
<dbReference type="FunFam" id="3.40.910.10:FF:000001">
    <property type="entry name" value="Probable deoxyhypusine synthase"/>
    <property type="match status" value="1"/>
</dbReference>
<dbReference type="OrthoDB" id="294378at2759"/>
<keyword evidence="7" id="KW-0520">NAD</keyword>
<dbReference type="CTD" id="36381379"/>
<accession>A0A090MZI8</accession>
<keyword evidence="8" id="KW-0386">Hypusine biosynthesis</keyword>
<dbReference type="eggNOG" id="KOG2924">
    <property type="taxonomic scope" value="Eukaryota"/>
</dbReference>
<dbReference type="STRING" id="34506.A0A090MZI8"/>
<dbReference type="WormBase" id="SRAE_2000366200">
    <property type="protein sequence ID" value="SRP06265"/>
    <property type="gene ID" value="WBGene00263886"/>
</dbReference>
<dbReference type="PANTHER" id="PTHR11703:SF0">
    <property type="entry name" value="DEOXYHYPUSINE SYNTHASE"/>
    <property type="match status" value="1"/>
</dbReference>
<evidence type="ECO:0000256" key="5">
    <source>
        <dbReference type="ARBA" id="ARBA00012683"/>
    </source>
</evidence>
<dbReference type="RefSeq" id="XP_024508209.1">
    <property type="nucleotide sequence ID" value="XM_024654881.1"/>
</dbReference>
<sequence length="372" mass="41627">MSQENTSTLIDSNLSKILPSDLETARNAVLKEVKTFDHSKIKIKGYDFNKGINYEEILDSYISTGLQASHLGKAIEQIKEMIKIRDEPFNVEEGVDANFPYPHGRKKRKLTIFLGYTSNLISSGLRDIFRFLAQHNMIDCIVTSAGGVEEDLIKSLEPSFLGDFKMDGRELRKAGMNRAGNVIIPNKNYCSFEDWIMPIFDEILNEDKILTPSKLINKLGEKINNESSVYYWCWKNNIPVYCPGITDGSLGDMLYFHSATRSKSLIIDVVEDIKNINTMAIRSNKTGTIILGGGIVKHHINNANLFRNGSDYSVYINTGIEDDGSDSGAKPDEAISWGKIKCDSTPIKVFSDATLVFPLIVAKTFAKTLKKD</sequence>
<evidence type="ECO:0000256" key="4">
    <source>
        <dbReference type="ARBA" id="ARBA00009892"/>
    </source>
</evidence>
<dbReference type="Pfam" id="PF01916">
    <property type="entry name" value="DS"/>
    <property type="match status" value="1"/>
</dbReference>